<proteinExistence type="predicted"/>
<keyword evidence="2" id="KW-0812">Transmembrane</keyword>
<evidence type="ECO:0000313" key="3">
    <source>
        <dbReference type="EMBL" id="MFC4852838.1"/>
    </source>
</evidence>
<evidence type="ECO:0000256" key="1">
    <source>
        <dbReference type="SAM" id="MobiDB-lite"/>
    </source>
</evidence>
<organism evidence="3 4">
    <name type="scientific">Actinophytocola glycyrrhizae</name>
    <dbReference type="NCBI Taxonomy" id="2044873"/>
    <lineage>
        <taxon>Bacteria</taxon>
        <taxon>Bacillati</taxon>
        <taxon>Actinomycetota</taxon>
        <taxon>Actinomycetes</taxon>
        <taxon>Pseudonocardiales</taxon>
        <taxon>Pseudonocardiaceae</taxon>
    </lineage>
</organism>
<reference evidence="4" key="1">
    <citation type="journal article" date="2019" name="Int. J. Syst. Evol. Microbiol.">
        <title>The Global Catalogue of Microorganisms (GCM) 10K type strain sequencing project: providing services to taxonomists for standard genome sequencing and annotation.</title>
        <authorList>
            <consortium name="The Broad Institute Genomics Platform"/>
            <consortium name="The Broad Institute Genome Sequencing Center for Infectious Disease"/>
            <person name="Wu L."/>
            <person name="Ma J."/>
        </authorList>
    </citation>
    <scope>NUCLEOTIDE SEQUENCE [LARGE SCALE GENOMIC DNA]</scope>
    <source>
        <strain evidence="4">ZS-22-S1</strain>
    </source>
</reference>
<accession>A0ABV9RW45</accession>
<sequence length="147" mass="14866">MGNCTPEDQTAMVTPVTTLIGGLLSMAGGVAAIVLGTQANDNEEGSGNTTINAGAAMITGGFVAMSGAITWLAFKCREIAVRDDSDSDSDSEDSSSTSSSSDDESEGADAQEMTQIADNLDQMEQGLSGEADRVGHLVGPANDDGGQ</sequence>
<name>A0ABV9RW45_9PSEU</name>
<dbReference type="Proteomes" id="UP001595859">
    <property type="component" value="Unassembled WGS sequence"/>
</dbReference>
<feature type="transmembrane region" description="Helical" evidence="2">
    <location>
        <begin position="12"/>
        <end position="35"/>
    </location>
</feature>
<keyword evidence="2" id="KW-0472">Membrane</keyword>
<gene>
    <name evidence="3" type="ORF">ACFPCV_04920</name>
</gene>
<feature type="region of interest" description="Disordered" evidence="1">
    <location>
        <begin position="82"/>
        <end position="147"/>
    </location>
</feature>
<evidence type="ECO:0000256" key="2">
    <source>
        <dbReference type="SAM" id="Phobius"/>
    </source>
</evidence>
<feature type="transmembrane region" description="Helical" evidence="2">
    <location>
        <begin position="55"/>
        <end position="74"/>
    </location>
</feature>
<protein>
    <submittedName>
        <fullName evidence="3">Uncharacterized protein</fullName>
    </submittedName>
</protein>
<evidence type="ECO:0000313" key="4">
    <source>
        <dbReference type="Proteomes" id="UP001595859"/>
    </source>
</evidence>
<dbReference type="EMBL" id="JBHSIS010000002">
    <property type="protein sequence ID" value="MFC4852838.1"/>
    <property type="molecule type" value="Genomic_DNA"/>
</dbReference>
<dbReference type="RefSeq" id="WP_378054791.1">
    <property type="nucleotide sequence ID" value="NZ_JBHSIS010000002.1"/>
</dbReference>
<comment type="caution">
    <text evidence="3">The sequence shown here is derived from an EMBL/GenBank/DDBJ whole genome shotgun (WGS) entry which is preliminary data.</text>
</comment>
<keyword evidence="2" id="KW-1133">Transmembrane helix</keyword>
<keyword evidence="4" id="KW-1185">Reference proteome</keyword>